<keyword evidence="3" id="KW-1185">Reference proteome</keyword>
<reference evidence="2" key="2">
    <citation type="submission" date="2023-05" db="EMBL/GenBank/DDBJ databases">
        <authorList>
            <consortium name="Lawrence Berkeley National Laboratory"/>
            <person name="Steindorff A."/>
            <person name="Hensen N."/>
            <person name="Bonometti L."/>
            <person name="Westerberg I."/>
            <person name="Brannstrom I.O."/>
            <person name="Guillou S."/>
            <person name="Cros-Aarteil S."/>
            <person name="Calhoun S."/>
            <person name="Haridas S."/>
            <person name="Kuo A."/>
            <person name="Mondo S."/>
            <person name="Pangilinan J."/>
            <person name="Riley R."/>
            <person name="Labutti K."/>
            <person name="Andreopoulos B."/>
            <person name="Lipzen A."/>
            <person name="Chen C."/>
            <person name="Yanf M."/>
            <person name="Daum C."/>
            <person name="Ng V."/>
            <person name="Clum A."/>
            <person name="Ohm R."/>
            <person name="Martin F."/>
            <person name="Silar P."/>
            <person name="Natvig D."/>
            <person name="Lalanne C."/>
            <person name="Gautier V."/>
            <person name="Ament-Velasquez S.L."/>
            <person name="Kruys A."/>
            <person name="Hutchinson M.I."/>
            <person name="Powell A.J."/>
            <person name="Barry K."/>
            <person name="Miller A.N."/>
            <person name="Grigoriev I.V."/>
            <person name="Debuchy R."/>
            <person name="Gladieux P."/>
            <person name="Thoren M.H."/>
            <person name="Johannesson H."/>
        </authorList>
    </citation>
    <scope>NUCLEOTIDE SEQUENCE</scope>
    <source>
        <strain evidence="2">CBS 123565</strain>
    </source>
</reference>
<accession>A0AAN6ZEG4</accession>
<dbReference type="Proteomes" id="UP001304895">
    <property type="component" value="Unassembled WGS sequence"/>
</dbReference>
<sequence>MTAAISEFHVPQVSCGSILLSSGRVFRGSPPQEPDHGTGNVCCQLQEIPYSTDASGAVPFPPRQNAVKNVIIRLPHNSSPFTRCRDRKGYRTCKTRPPNPQPSRTGDIASHVASQTEPKPKHAKQKQKQKQEQTAAVVCLAQSGKRKKKKSAQVCSPDSTRPSSRPAAPIHRAENALLGRDQVIQRDISLLHPFMPAWRREKQCKKQEENVCDASPRTSPIHPAERPGDEAQRYVSLVKK</sequence>
<protein>
    <submittedName>
        <fullName evidence="2">Uncharacterized protein</fullName>
    </submittedName>
</protein>
<reference evidence="2" key="1">
    <citation type="journal article" date="2023" name="Mol. Phylogenet. Evol.">
        <title>Genome-scale phylogeny and comparative genomics of the fungal order Sordariales.</title>
        <authorList>
            <person name="Hensen N."/>
            <person name="Bonometti L."/>
            <person name="Westerberg I."/>
            <person name="Brannstrom I.O."/>
            <person name="Guillou S."/>
            <person name="Cros-Aarteil S."/>
            <person name="Calhoun S."/>
            <person name="Haridas S."/>
            <person name="Kuo A."/>
            <person name="Mondo S."/>
            <person name="Pangilinan J."/>
            <person name="Riley R."/>
            <person name="LaButti K."/>
            <person name="Andreopoulos B."/>
            <person name="Lipzen A."/>
            <person name="Chen C."/>
            <person name="Yan M."/>
            <person name="Daum C."/>
            <person name="Ng V."/>
            <person name="Clum A."/>
            <person name="Steindorff A."/>
            <person name="Ohm R.A."/>
            <person name="Martin F."/>
            <person name="Silar P."/>
            <person name="Natvig D.O."/>
            <person name="Lalanne C."/>
            <person name="Gautier V."/>
            <person name="Ament-Velasquez S.L."/>
            <person name="Kruys A."/>
            <person name="Hutchinson M.I."/>
            <person name="Powell A.J."/>
            <person name="Barry K."/>
            <person name="Miller A.N."/>
            <person name="Grigoriev I.V."/>
            <person name="Debuchy R."/>
            <person name="Gladieux P."/>
            <person name="Hiltunen Thoren M."/>
            <person name="Johannesson H."/>
        </authorList>
    </citation>
    <scope>NUCLEOTIDE SEQUENCE</scope>
    <source>
        <strain evidence="2">CBS 123565</strain>
    </source>
</reference>
<proteinExistence type="predicted"/>
<dbReference type="EMBL" id="MU853406">
    <property type="protein sequence ID" value="KAK4135352.1"/>
    <property type="molecule type" value="Genomic_DNA"/>
</dbReference>
<gene>
    <name evidence="2" type="ORF">BT67DRAFT_272637</name>
</gene>
<evidence type="ECO:0000313" key="2">
    <source>
        <dbReference type="EMBL" id="KAK4135352.1"/>
    </source>
</evidence>
<feature type="region of interest" description="Disordered" evidence="1">
    <location>
        <begin position="77"/>
        <end position="169"/>
    </location>
</feature>
<dbReference type="AlphaFoldDB" id="A0AAN6ZEG4"/>
<name>A0AAN6ZEG4_9PEZI</name>
<feature type="compositionally biased region" description="Basic and acidic residues" evidence="1">
    <location>
        <begin position="223"/>
        <end position="232"/>
    </location>
</feature>
<feature type="compositionally biased region" description="Polar residues" evidence="1">
    <location>
        <begin position="153"/>
        <end position="163"/>
    </location>
</feature>
<evidence type="ECO:0000313" key="3">
    <source>
        <dbReference type="Proteomes" id="UP001304895"/>
    </source>
</evidence>
<comment type="caution">
    <text evidence="2">The sequence shown here is derived from an EMBL/GenBank/DDBJ whole genome shotgun (WGS) entry which is preliminary data.</text>
</comment>
<organism evidence="2 3">
    <name type="scientific">Trichocladium antarcticum</name>
    <dbReference type="NCBI Taxonomy" id="1450529"/>
    <lineage>
        <taxon>Eukaryota</taxon>
        <taxon>Fungi</taxon>
        <taxon>Dikarya</taxon>
        <taxon>Ascomycota</taxon>
        <taxon>Pezizomycotina</taxon>
        <taxon>Sordariomycetes</taxon>
        <taxon>Sordariomycetidae</taxon>
        <taxon>Sordariales</taxon>
        <taxon>Chaetomiaceae</taxon>
        <taxon>Trichocladium</taxon>
    </lineage>
</organism>
<evidence type="ECO:0000256" key="1">
    <source>
        <dbReference type="SAM" id="MobiDB-lite"/>
    </source>
</evidence>
<feature type="region of interest" description="Disordered" evidence="1">
    <location>
        <begin position="209"/>
        <end position="240"/>
    </location>
</feature>